<organism evidence="1 2">
    <name type="scientific">Rhodobacter capsulatus</name>
    <name type="common">Rhodopseudomonas capsulata</name>
    <dbReference type="NCBI Taxonomy" id="1061"/>
    <lineage>
        <taxon>Bacteria</taxon>
        <taxon>Pseudomonadati</taxon>
        <taxon>Pseudomonadota</taxon>
        <taxon>Alphaproteobacteria</taxon>
        <taxon>Rhodobacterales</taxon>
        <taxon>Rhodobacter group</taxon>
        <taxon>Rhodobacter</taxon>
    </lineage>
</organism>
<dbReference type="Proteomes" id="UP000310597">
    <property type="component" value="Unassembled WGS sequence"/>
</dbReference>
<accession>A0A4U1JNQ2</accession>
<name>A0A4U1JNQ2_RHOCA</name>
<evidence type="ECO:0000313" key="1">
    <source>
        <dbReference type="EMBL" id="TKD14459.1"/>
    </source>
</evidence>
<evidence type="ECO:0000313" key="2">
    <source>
        <dbReference type="Proteomes" id="UP000310597"/>
    </source>
</evidence>
<sequence length="72" mass="8004">MTQGARIGAGARIAPRLGGVPETLLWPLRSRGDDGARPRRLRRSDGGRSVNRIDDDFDRFGPVSHWHAVRSK</sequence>
<proteinExistence type="predicted"/>
<dbReference type="AlphaFoldDB" id="A0A4U1JNQ2"/>
<dbReference type="RefSeq" id="WP_136909188.1">
    <property type="nucleotide sequence ID" value="NZ_SWJZ01000102.1"/>
</dbReference>
<comment type="caution">
    <text evidence="1">The sequence shown here is derived from an EMBL/GenBank/DDBJ whole genome shotgun (WGS) entry which is preliminary data.</text>
</comment>
<protein>
    <submittedName>
        <fullName evidence="1">Uncharacterized protein</fullName>
    </submittedName>
</protein>
<reference evidence="1 2" key="1">
    <citation type="submission" date="2019-04" db="EMBL/GenBank/DDBJ databases">
        <title>Draft Whole-Genome sequence of the purple photosynthetic bacterium Rhodobacter capsulatus SP108 with an indigenous class A beta-lactamase.</title>
        <authorList>
            <person name="Robertson S."/>
            <person name="Meyer T.E."/>
            <person name="Kyndt J.A."/>
        </authorList>
    </citation>
    <scope>NUCLEOTIDE SEQUENCE [LARGE SCALE GENOMIC DNA]</scope>
    <source>
        <strain evidence="1 2">SP108</strain>
    </source>
</reference>
<dbReference type="EMBL" id="SWJZ01000102">
    <property type="protein sequence ID" value="TKD14459.1"/>
    <property type="molecule type" value="Genomic_DNA"/>
</dbReference>
<gene>
    <name evidence="1" type="ORF">FBT96_18215</name>
</gene>